<dbReference type="CDD" id="cd14015">
    <property type="entry name" value="STKc_VRK"/>
    <property type="match status" value="1"/>
</dbReference>
<dbReference type="InterPro" id="IPR000719">
    <property type="entry name" value="Prot_kinase_dom"/>
</dbReference>
<dbReference type="PANTHER" id="PTHR11909">
    <property type="entry name" value="CASEIN KINASE-RELATED"/>
    <property type="match status" value="1"/>
</dbReference>
<proteinExistence type="predicted"/>
<dbReference type="InterPro" id="IPR017441">
    <property type="entry name" value="Protein_kinase_ATP_BS"/>
</dbReference>
<dbReference type="EMBL" id="CAKOFQ010006995">
    <property type="protein sequence ID" value="CAH1986203.1"/>
    <property type="molecule type" value="Genomic_DNA"/>
</dbReference>
<keyword evidence="3 4" id="KW-0067">ATP-binding</keyword>
<dbReference type="GO" id="GO:0004674">
    <property type="term" value="F:protein serine/threonine kinase activity"/>
    <property type="evidence" value="ECO:0007669"/>
    <property type="project" value="UniProtKB-EC"/>
</dbReference>
<evidence type="ECO:0000256" key="4">
    <source>
        <dbReference type="PROSITE-ProRule" id="PRU10141"/>
    </source>
</evidence>
<dbReference type="GO" id="GO:0005524">
    <property type="term" value="F:ATP binding"/>
    <property type="evidence" value="ECO:0007669"/>
    <property type="project" value="UniProtKB-UniRule"/>
</dbReference>
<dbReference type="InterPro" id="IPR008271">
    <property type="entry name" value="Ser/Thr_kinase_AS"/>
</dbReference>
<dbReference type="InterPro" id="IPR011009">
    <property type="entry name" value="Kinase-like_dom_sf"/>
</dbReference>
<protein>
    <recommendedName>
        <fullName evidence="1">non-specific serine/threonine protein kinase</fullName>
        <ecNumber evidence="1">2.7.11.1</ecNumber>
    </recommendedName>
</protein>
<evidence type="ECO:0000256" key="1">
    <source>
        <dbReference type="ARBA" id="ARBA00012513"/>
    </source>
</evidence>
<dbReference type="Gene3D" id="1.10.510.10">
    <property type="entry name" value="Transferase(Phosphotransferase) domain 1"/>
    <property type="match status" value="1"/>
</dbReference>
<dbReference type="PROSITE" id="PS00108">
    <property type="entry name" value="PROTEIN_KINASE_ST"/>
    <property type="match status" value="1"/>
</dbReference>
<accession>A0A9P0L4C5</accession>
<sequence length="513" mass="57747">MAKAKAAPKRKAATGYKLAEHIPAGEILQDISKTKWKLGPSIGHGGFGEIYSAQDYSKGGSKYPFVIKIEPHENGPLFVEMHFYMRNARSSDIDQFKKDHNLKTFGMPIYYGSGSHEYKGVKYRFLVMEKFGADIWKKFLENNRIFPKSTVFKIAIQILDVLEYIHIKGYVHADIKGANILLAETKETQNKQVYLVDFGLATKYTTEPVFKPNPKKAHDGTIEYLSRDAHQGVVPTRRGDLEILAYNLIHWLGGSLPWDKKLSDPKIVQKSKEEFIDAISKSAKSCFGNKAPPGPLIDYLNYLKTLDFNSTPDYKKIRKIFLSGIDSNDKLDAPLKFSETMKPGAKRKSREVSPLKSKSPIVRMAERTGMRSSKNVDYTNGDQATDSENSDIISGSEDELPTVKPSKRGRTKNDVSVTENGAIENADTATPIKSSKGRKRTQKVVQENGDAEKTVKGENVKKRNRNGKATNKEDEKVEEDDGMQGWTQAMRDIALKKKERQDKKPVSTRCRVK</sequence>
<dbReference type="OrthoDB" id="2687620at2759"/>
<reference evidence="7" key="1">
    <citation type="submission" date="2022-03" db="EMBL/GenBank/DDBJ databases">
        <authorList>
            <person name="Sayadi A."/>
        </authorList>
    </citation>
    <scope>NUCLEOTIDE SEQUENCE</scope>
</reference>
<evidence type="ECO:0000256" key="3">
    <source>
        <dbReference type="ARBA" id="ARBA00022840"/>
    </source>
</evidence>
<dbReference type="PROSITE" id="PS50011">
    <property type="entry name" value="PROTEIN_KINASE_DOM"/>
    <property type="match status" value="1"/>
</dbReference>
<gene>
    <name evidence="7" type="ORF">ACAOBT_LOCUS17120</name>
</gene>
<keyword evidence="2 4" id="KW-0547">Nucleotide-binding</keyword>
<feature type="binding site" evidence="4">
    <location>
        <position position="68"/>
    </location>
    <ligand>
        <name>ATP</name>
        <dbReference type="ChEBI" id="CHEBI:30616"/>
    </ligand>
</feature>
<evidence type="ECO:0000256" key="2">
    <source>
        <dbReference type="ARBA" id="ARBA00022741"/>
    </source>
</evidence>
<dbReference type="SMART" id="SM00220">
    <property type="entry name" value="S_TKc"/>
    <property type="match status" value="1"/>
</dbReference>
<feature type="region of interest" description="Disordered" evidence="5">
    <location>
        <begin position="342"/>
        <end position="487"/>
    </location>
</feature>
<dbReference type="Proteomes" id="UP001152888">
    <property type="component" value="Unassembled WGS sequence"/>
</dbReference>
<dbReference type="InterPro" id="IPR050235">
    <property type="entry name" value="CK1_Ser-Thr_kinase"/>
</dbReference>
<organism evidence="7 8">
    <name type="scientific">Acanthoscelides obtectus</name>
    <name type="common">Bean weevil</name>
    <name type="synonym">Bruchus obtectus</name>
    <dbReference type="NCBI Taxonomy" id="200917"/>
    <lineage>
        <taxon>Eukaryota</taxon>
        <taxon>Metazoa</taxon>
        <taxon>Ecdysozoa</taxon>
        <taxon>Arthropoda</taxon>
        <taxon>Hexapoda</taxon>
        <taxon>Insecta</taxon>
        <taxon>Pterygota</taxon>
        <taxon>Neoptera</taxon>
        <taxon>Endopterygota</taxon>
        <taxon>Coleoptera</taxon>
        <taxon>Polyphaga</taxon>
        <taxon>Cucujiformia</taxon>
        <taxon>Chrysomeloidea</taxon>
        <taxon>Chrysomelidae</taxon>
        <taxon>Bruchinae</taxon>
        <taxon>Bruchini</taxon>
        <taxon>Acanthoscelides</taxon>
    </lineage>
</organism>
<comment type="caution">
    <text evidence="7">The sequence shown here is derived from an EMBL/GenBank/DDBJ whole genome shotgun (WGS) entry which is preliminary data.</text>
</comment>
<evidence type="ECO:0000313" key="7">
    <source>
        <dbReference type="EMBL" id="CAH1986203.1"/>
    </source>
</evidence>
<dbReference type="EC" id="2.7.11.1" evidence="1"/>
<dbReference type="SUPFAM" id="SSF56112">
    <property type="entry name" value="Protein kinase-like (PK-like)"/>
    <property type="match status" value="1"/>
</dbReference>
<feature type="domain" description="Protein kinase" evidence="6">
    <location>
        <begin position="36"/>
        <end position="322"/>
    </location>
</feature>
<keyword evidence="8" id="KW-1185">Reference proteome</keyword>
<evidence type="ECO:0000259" key="6">
    <source>
        <dbReference type="PROSITE" id="PS50011"/>
    </source>
</evidence>
<dbReference type="AlphaFoldDB" id="A0A9P0L4C5"/>
<feature type="compositionally biased region" description="Polar residues" evidence="5">
    <location>
        <begin position="370"/>
        <end position="393"/>
    </location>
</feature>
<feature type="compositionally biased region" description="Basic and acidic residues" evidence="5">
    <location>
        <begin position="450"/>
        <end position="461"/>
    </location>
</feature>
<evidence type="ECO:0000256" key="5">
    <source>
        <dbReference type="SAM" id="MobiDB-lite"/>
    </source>
</evidence>
<evidence type="ECO:0000313" key="8">
    <source>
        <dbReference type="Proteomes" id="UP001152888"/>
    </source>
</evidence>
<name>A0A9P0L4C5_ACAOB</name>
<dbReference type="PROSITE" id="PS00107">
    <property type="entry name" value="PROTEIN_KINASE_ATP"/>
    <property type="match status" value="1"/>
</dbReference>
<dbReference type="Pfam" id="PF00069">
    <property type="entry name" value="Pkinase"/>
    <property type="match status" value="1"/>
</dbReference>